<dbReference type="HAMAP" id="MF_00189">
    <property type="entry name" value="YciB"/>
    <property type="match status" value="1"/>
</dbReference>
<evidence type="ECO:0000256" key="1">
    <source>
        <dbReference type="ARBA" id="ARBA00022475"/>
    </source>
</evidence>
<feature type="transmembrane region" description="Helical" evidence="5">
    <location>
        <begin position="84"/>
        <end position="103"/>
    </location>
</feature>
<sequence>MSGQGPNSGPKAENGARALSGRMKALLEFGPIIAFFAGYVLLKDRSFAIAGAEYSGFLVVTAAFIPLMIASTAAIWALTGRLSPMQIVTLVLVVVFGGLSVWLQDERLFKMKPTAIYLIFAAILGFGLARGESYLKLVLGEALPMKAEGWMILTKRMTGFFILLAIANEGIWRSFSTETWVSFKTFGLPIALFAFLMTQGKLFEAQALPKDDASKDAGN</sequence>
<keyword evidence="4 5" id="KW-0472">Membrane</keyword>
<evidence type="ECO:0000313" key="6">
    <source>
        <dbReference type="EMBL" id="GGW23208.1"/>
    </source>
</evidence>
<evidence type="ECO:0000313" key="7">
    <source>
        <dbReference type="Proteomes" id="UP000628984"/>
    </source>
</evidence>
<dbReference type="PANTHER" id="PTHR36917">
    <property type="entry name" value="INTRACELLULAR SEPTATION PROTEIN A-RELATED"/>
    <property type="match status" value="1"/>
</dbReference>
<organism evidence="6 7">
    <name type="scientific">Gemmobacter lanyuensis</name>
    <dbReference type="NCBI Taxonomy" id="1054497"/>
    <lineage>
        <taxon>Bacteria</taxon>
        <taxon>Pseudomonadati</taxon>
        <taxon>Pseudomonadota</taxon>
        <taxon>Alphaproteobacteria</taxon>
        <taxon>Rhodobacterales</taxon>
        <taxon>Paracoccaceae</taxon>
        <taxon>Gemmobacter</taxon>
    </lineage>
</organism>
<dbReference type="EMBL" id="BMYQ01000001">
    <property type="protein sequence ID" value="GGW23208.1"/>
    <property type="molecule type" value="Genomic_DNA"/>
</dbReference>
<comment type="subcellular location">
    <subcellularLocation>
        <location evidence="5">Cell inner membrane</location>
        <topology evidence="5">Multi-pass membrane protein</topology>
    </subcellularLocation>
</comment>
<evidence type="ECO:0000256" key="4">
    <source>
        <dbReference type="ARBA" id="ARBA00023136"/>
    </source>
</evidence>
<protein>
    <recommendedName>
        <fullName evidence="5">Inner membrane-spanning protein YciB</fullName>
    </recommendedName>
</protein>
<gene>
    <name evidence="5" type="primary">yciB</name>
    <name evidence="6" type="ORF">GCM10011452_07700</name>
</gene>
<feature type="transmembrane region" description="Helical" evidence="5">
    <location>
        <begin position="147"/>
        <end position="167"/>
    </location>
</feature>
<feature type="transmembrane region" description="Helical" evidence="5">
    <location>
        <begin position="115"/>
        <end position="135"/>
    </location>
</feature>
<evidence type="ECO:0000256" key="2">
    <source>
        <dbReference type="ARBA" id="ARBA00022692"/>
    </source>
</evidence>
<evidence type="ECO:0000256" key="5">
    <source>
        <dbReference type="HAMAP-Rule" id="MF_00189"/>
    </source>
</evidence>
<accession>A0A918INF9</accession>
<keyword evidence="5" id="KW-0997">Cell inner membrane</keyword>
<comment type="similarity">
    <text evidence="5">Belongs to the YciB family.</text>
</comment>
<reference evidence="6" key="1">
    <citation type="journal article" date="2014" name="Int. J. Syst. Evol. Microbiol.">
        <title>Complete genome sequence of Corynebacterium casei LMG S-19264T (=DSM 44701T), isolated from a smear-ripened cheese.</title>
        <authorList>
            <consortium name="US DOE Joint Genome Institute (JGI-PGF)"/>
            <person name="Walter F."/>
            <person name="Albersmeier A."/>
            <person name="Kalinowski J."/>
            <person name="Ruckert C."/>
        </authorList>
    </citation>
    <scope>NUCLEOTIDE SEQUENCE</scope>
    <source>
        <strain evidence="6">KCTC 23714</strain>
    </source>
</reference>
<keyword evidence="7" id="KW-1185">Reference proteome</keyword>
<dbReference type="InterPro" id="IPR006008">
    <property type="entry name" value="YciB"/>
</dbReference>
<reference evidence="6" key="2">
    <citation type="submission" date="2020-09" db="EMBL/GenBank/DDBJ databases">
        <authorList>
            <person name="Sun Q."/>
            <person name="Kim S."/>
        </authorList>
    </citation>
    <scope>NUCLEOTIDE SEQUENCE</scope>
    <source>
        <strain evidence="6">KCTC 23714</strain>
    </source>
</reference>
<comment type="function">
    <text evidence="5">Plays a role in cell envelope biogenesis, maintenance of cell envelope integrity and membrane homeostasis.</text>
</comment>
<feature type="transmembrane region" description="Helical" evidence="5">
    <location>
        <begin position="25"/>
        <end position="42"/>
    </location>
</feature>
<proteinExistence type="inferred from homology"/>
<evidence type="ECO:0000256" key="3">
    <source>
        <dbReference type="ARBA" id="ARBA00022989"/>
    </source>
</evidence>
<dbReference type="AlphaFoldDB" id="A0A918INF9"/>
<keyword evidence="2 5" id="KW-0812">Transmembrane</keyword>
<name>A0A918INF9_9RHOB</name>
<dbReference type="Proteomes" id="UP000628984">
    <property type="component" value="Unassembled WGS sequence"/>
</dbReference>
<feature type="transmembrane region" description="Helical" evidence="5">
    <location>
        <begin position="179"/>
        <end position="198"/>
    </location>
</feature>
<dbReference type="GO" id="GO:0005886">
    <property type="term" value="C:plasma membrane"/>
    <property type="evidence" value="ECO:0007669"/>
    <property type="project" value="UniProtKB-SubCell"/>
</dbReference>
<dbReference type="Pfam" id="PF04279">
    <property type="entry name" value="IspA"/>
    <property type="match status" value="1"/>
</dbReference>
<feature type="transmembrane region" description="Helical" evidence="5">
    <location>
        <begin position="54"/>
        <end position="78"/>
    </location>
</feature>
<keyword evidence="3 5" id="KW-1133">Transmembrane helix</keyword>
<comment type="caution">
    <text evidence="6">The sequence shown here is derived from an EMBL/GenBank/DDBJ whole genome shotgun (WGS) entry which is preliminary data.</text>
</comment>
<dbReference type="PANTHER" id="PTHR36917:SF1">
    <property type="entry name" value="INNER MEMBRANE-SPANNING PROTEIN YCIB"/>
    <property type="match status" value="1"/>
</dbReference>
<keyword evidence="1 5" id="KW-1003">Cell membrane</keyword>